<dbReference type="EMBL" id="FR695877">
    <property type="protein sequence ID" value="CBX31257.1"/>
    <property type="molecule type" value="Genomic_DNA"/>
</dbReference>
<dbReference type="InterPro" id="IPR002934">
    <property type="entry name" value="Polymerase_NTP_transf_dom"/>
</dbReference>
<keyword evidence="8" id="KW-0460">Magnesium</keyword>
<dbReference type="GO" id="GO:0005524">
    <property type="term" value="F:ATP binding"/>
    <property type="evidence" value="ECO:0007669"/>
    <property type="project" value="UniProtKB-KW"/>
</dbReference>
<proteinExistence type="inferred from homology"/>
<evidence type="ECO:0000256" key="7">
    <source>
        <dbReference type="ARBA" id="ARBA00022840"/>
    </source>
</evidence>
<keyword evidence="4" id="KW-0548">Nucleotidyltransferase</keyword>
<evidence type="ECO:0000259" key="10">
    <source>
        <dbReference type="Pfam" id="PF01909"/>
    </source>
</evidence>
<evidence type="ECO:0000313" key="11">
    <source>
        <dbReference type="EMBL" id="CBX29218.1"/>
    </source>
</evidence>
<dbReference type="InterPro" id="IPR052038">
    <property type="entry name" value="Type-VII_TA_antitoxin"/>
</dbReference>
<dbReference type="GO" id="GO:0016779">
    <property type="term" value="F:nucleotidyltransferase activity"/>
    <property type="evidence" value="ECO:0007669"/>
    <property type="project" value="UniProtKB-KW"/>
</dbReference>
<dbReference type="InterPro" id="IPR043519">
    <property type="entry name" value="NT_sf"/>
</dbReference>
<keyword evidence="7" id="KW-0067">ATP-binding</keyword>
<dbReference type="AlphaFoldDB" id="E1YF74"/>
<evidence type="ECO:0000256" key="4">
    <source>
        <dbReference type="ARBA" id="ARBA00022695"/>
    </source>
</evidence>
<comment type="similarity">
    <text evidence="9">Belongs to the MntA antitoxin family.</text>
</comment>
<protein>
    <recommendedName>
        <fullName evidence="10">Polymerase nucleotidyl transferase domain-containing protein</fullName>
    </recommendedName>
</protein>
<comment type="cofactor">
    <cofactor evidence="1">
        <name>Mg(2+)</name>
        <dbReference type="ChEBI" id="CHEBI:18420"/>
    </cofactor>
</comment>
<keyword evidence="5" id="KW-0479">Metal-binding</keyword>
<evidence type="ECO:0000313" key="12">
    <source>
        <dbReference type="EMBL" id="CBX31257.1"/>
    </source>
</evidence>
<sequence length="102" mass="11847">MGEKFRLNIQKEKLAQFCEVYHIRKLSLFGSALRDDFTPASDIDILIEFESGFKIGLLKMAQIENELSDMLKRKVDLRTPGDLSRYFRQEVLENAEVEYAKG</sequence>
<dbReference type="PANTHER" id="PTHR33571:SF12">
    <property type="entry name" value="BSL3053 PROTEIN"/>
    <property type="match status" value="1"/>
</dbReference>
<keyword evidence="2" id="KW-1277">Toxin-antitoxin system</keyword>
<name>E1YF74_9BACT</name>
<evidence type="ECO:0000256" key="9">
    <source>
        <dbReference type="ARBA" id="ARBA00038276"/>
    </source>
</evidence>
<evidence type="ECO:0000256" key="2">
    <source>
        <dbReference type="ARBA" id="ARBA00022649"/>
    </source>
</evidence>
<reference evidence="11" key="1">
    <citation type="journal article" date="2011" name="Environ. Microbiol.">
        <title>Genomic insights into the metabolic potential of the polycyclic aromatic hydrocarbon degrading sulfate-reducing Deltaproteobacterium N47.</title>
        <authorList>
            <person name="Bergmann F."/>
            <person name="Selesi D."/>
            <person name="Weinmaier T."/>
            <person name="Tischler P."/>
            <person name="Rattei T."/>
            <person name="Meckenstock R.U."/>
        </authorList>
    </citation>
    <scope>NUCLEOTIDE SEQUENCE</scope>
</reference>
<evidence type="ECO:0000256" key="8">
    <source>
        <dbReference type="ARBA" id="ARBA00022842"/>
    </source>
</evidence>
<dbReference type="EMBL" id="FR695872">
    <property type="protein sequence ID" value="CBX29218.1"/>
    <property type="molecule type" value="Genomic_DNA"/>
</dbReference>
<evidence type="ECO:0000256" key="1">
    <source>
        <dbReference type="ARBA" id="ARBA00001946"/>
    </source>
</evidence>
<keyword evidence="6" id="KW-0547">Nucleotide-binding</keyword>
<dbReference type="Gene3D" id="3.30.460.10">
    <property type="entry name" value="Beta Polymerase, domain 2"/>
    <property type="match status" value="1"/>
</dbReference>
<evidence type="ECO:0000256" key="3">
    <source>
        <dbReference type="ARBA" id="ARBA00022679"/>
    </source>
</evidence>
<feature type="domain" description="Polymerase nucleotidyl transferase" evidence="10">
    <location>
        <begin position="16"/>
        <end position="95"/>
    </location>
</feature>
<dbReference type="GO" id="GO:0046872">
    <property type="term" value="F:metal ion binding"/>
    <property type="evidence" value="ECO:0007669"/>
    <property type="project" value="UniProtKB-KW"/>
</dbReference>
<dbReference type="SUPFAM" id="SSF81301">
    <property type="entry name" value="Nucleotidyltransferase"/>
    <property type="match status" value="1"/>
</dbReference>
<evidence type="ECO:0000256" key="6">
    <source>
        <dbReference type="ARBA" id="ARBA00022741"/>
    </source>
</evidence>
<gene>
    <name evidence="12" type="ORF">N47_E47690</name>
    <name evidence="11" type="ORF">N47_J01990</name>
</gene>
<evidence type="ECO:0000256" key="5">
    <source>
        <dbReference type="ARBA" id="ARBA00022723"/>
    </source>
</evidence>
<dbReference type="PANTHER" id="PTHR33571">
    <property type="entry name" value="SSL8005 PROTEIN"/>
    <property type="match status" value="1"/>
</dbReference>
<keyword evidence="3" id="KW-0808">Transferase</keyword>
<organism evidence="11">
    <name type="scientific">uncultured Desulfobacterium sp</name>
    <dbReference type="NCBI Taxonomy" id="201089"/>
    <lineage>
        <taxon>Bacteria</taxon>
        <taxon>Pseudomonadati</taxon>
        <taxon>Thermodesulfobacteriota</taxon>
        <taxon>Desulfobacteria</taxon>
        <taxon>Desulfobacterales</taxon>
        <taxon>Desulfobacteriaceae</taxon>
        <taxon>Desulfobacterium</taxon>
        <taxon>environmental samples</taxon>
    </lineage>
</organism>
<accession>E1YF74</accession>
<dbReference type="CDD" id="cd05403">
    <property type="entry name" value="NT_KNTase_like"/>
    <property type="match status" value="1"/>
</dbReference>
<dbReference type="Pfam" id="PF01909">
    <property type="entry name" value="NTP_transf_2"/>
    <property type="match status" value="1"/>
</dbReference>